<evidence type="ECO:0000313" key="6">
    <source>
        <dbReference type="Proteomes" id="UP001515480"/>
    </source>
</evidence>
<dbReference type="AlphaFoldDB" id="A0AB34ICP6"/>
<dbReference type="EMBL" id="JBGBPQ010000029">
    <property type="protein sequence ID" value="KAL1496436.1"/>
    <property type="molecule type" value="Genomic_DNA"/>
</dbReference>
<dbReference type="SUPFAM" id="SSF52821">
    <property type="entry name" value="Rhodanese/Cell cycle control phosphatase"/>
    <property type="match status" value="2"/>
</dbReference>
<evidence type="ECO:0000256" key="3">
    <source>
        <dbReference type="SAM" id="MobiDB-lite"/>
    </source>
</evidence>
<comment type="caution">
    <text evidence="5">The sequence shown here is derived from an EMBL/GenBank/DDBJ whole genome shotgun (WGS) entry which is preliminary data.</text>
</comment>
<protein>
    <recommendedName>
        <fullName evidence="4">Rhodanese domain-containing protein</fullName>
    </recommendedName>
</protein>
<dbReference type="SMART" id="SM00450">
    <property type="entry name" value="RHOD"/>
    <property type="match status" value="2"/>
</dbReference>
<feature type="domain" description="Rhodanese" evidence="4">
    <location>
        <begin position="198"/>
        <end position="328"/>
    </location>
</feature>
<dbReference type="PANTHER" id="PTHR11364">
    <property type="entry name" value="THIOSULFATE SULFERTANSFERASE"/>
    <property type="match status" value="1"/>
</dbReference>
<proteinExistence type="predicted"/>
<feature type="domain" description="Rhodanese" evidence="4">
    <location>
        <begin position="23"/>
        <end position="156"/>
    </location>
</feature>
<sequence>MPARPPPLLDLIDAAELALLLASPSPPLLLDVSISPLHRPSECIPGARLCDMAQFDLYLDDAPSVPARLPGNYNLRPAAELRRALERLGVHAQAHAVVYTQRLAPPAEAAPPAVRRGDPVVAARLAWLLCVAGVRRVSLLEGGLAAWARRGGPLAPPPPPPRLAAPAAVDFFGGGRLPFPLHPELVATTEEVEAAAGGARGVTVADVRSWREFVGAGHDYPFPLPCGRIPTARWAHWGPSTYDGADFYWTAGEASGALKPLQSVRRLWESWGIDVDAGGEGHRLIFYCGSGWRSAMAWCLARLMGHENVANYDGGMLEWSMCHPAAAEHPIEKGWPWGEAPQPRPATPCSCGQEHGVPPPIPAAKLVR</sequence>
<accession>A0AB34ICP6</accession>
<dbReference type="Pfam" id="PF00581">
    <property type="entry name" value="Rhodanese"/>
    <property type="match status" value="1"/>
</dbReference>
<dbReference type="Proteomes" id="UP001515480">
    <property type="component" value="Unassembled WGS sequence"/>
</dbReference>
<dbReference type="PANTHER" id="PTHR11364:SF27">
    <property type="entry name" value="SULFURTRANSFERASE"/>
    <property type="match status" value="1"/>
</dbReference>
<feature type="region of interest" description="Disordered" evidence="3">
    <location>
        <begin position="336"/>
        <end position="357"/>
    </location>
</feature>
<keyword evidence="6" id="KW-1185">Reference proteome</keyword>
<evidence type="ECO:0000256" key="1">
    <source>
        <dbReference type="ARBA" id="ARBA00022679"/>
    </source>
</evidence>
<dbReference type="GO" id="GO:0004792">
    <property type="term" value="F:thiosulfate-cyanide sulfurtransferase activity"/>
    <property type="evidence" value="ECO:0007669"/>
    <property type="project" value="TreeGrafter"/>
</dbReference>
<dbReference type="Gene3D" id="3.40.250.10">
    <property type="entry name" value="Rhodanese-like domain"/>
    <property type="match status" value="2"/>
</dbReference>
<dbReference type="InterPro" id="IPR045078">
    <property type="entry name" value="TST/MPST-like"/>
</dbReference>
<reference evidence="5 6" key="1">
    <citation type="journal article" date="2024" name="Science">
        <title>Giant polyketide synthase enzymes in the biosynthesis of giant marine polyether toxins.</title>
        <authorList>
            <person name="Fallon T.R."/>
            <person name="Shende V.V."/>
            <person name="Wierzbicki I.H."/>
            <person name="Pendleton A.L."/>
            <person name="Watervoot N.F."/>
            <person name="Auber R.P."/>
            <person name="Gonzalez D.J."/>
            <person name="Wisecaver J.H."/>
            <person name="Moore B.S."/>
        </authorList>
    </citation>
    <scope>NUCLEOTIDE SEQUENCE [LARGE SCALE GENOMIC DNA]</scope>
    <source>
        <strain evidence="5 6">12B1</strain>
    </source>
</reference>
<organism evidence="5 6">
    <name type="scientific">Prymnesium parvum</name>
    <name type="common">Toxic golden alga</name>
    <dbReference type="NCBI Taxonomy" id="97485"/>
    <lineage>
        <taxon>Eukaryota</taxon>
        <taxon>Haptista</taxon>
        <taxon>Haptophyta</taxon>
        <taxon>Prymnesiophyceae</taxon>
        <taxon>Prymnesiales</taxon>
        <taxon>Prymnesiaceae</taxon>
        <taxon>Prymnesium</taxon>
    </lineage>
</organism>
<evidence type="ECO:0000313" key="5">
    <source>
        <dbReference type="EMBL" id="KAL1496436.1"/>
    </source>
</evidence>
<dbReference type="InterPro" id="IPR001763">
    <property type="entry name" value="Rhodanese-like_dom"/>
</dbReference>
<dbReference type="InterPro" id="IPR036873">
    <property type="entry name" value="Rhodanese-like_dom_sf"/>
</dbReference>
<dbReference type="PROSITE" id="PS50206">
    <property type="entry name" value="RHODANESE_3"/>
    <property type="match status" value="2"/>
</dbReference>
<name>A0AB34ICP6_PRYPA</name>
<evidence type="ECO:0000256" key="2">
    <source>
        <dbReference type="ARBA" id="ARBA00022737"/>
    </source>
</evidence>
<evidence type="ECO:0000259" key="4">
    <source>
        <dbReference type="PROSITE" id="PS50206"/>
    </source>
</evidence>
<keyword evidence="1" id="KW-0808">Transferase</keyword>
<keyword evidence="2" id="KW-0677">Repeat</keyword>
<gene>
    <name evidence="5" type="ORF">AB1Y20_016391</name>
</gene>